<accession>A0A3B0M1R5</accession>
<reference evidence="1" key="1">
    <citation type="submission" date="2018-04" db="EMBL/GenBank/DDBJ databases">
        <authorList>
            <person name="Go L.Y."/>
            <person name="Mitchell J.A."/>
        </authorList>
    </citation>
    <scope>NUCLEOTIDE SEQUENCE</scope>
    <source>
        <strain evidence="1">ARTV</strain>
    </source>
</reference>
<sequence>MEDKLLSHESTKQSVWQTLKAILATNQSHQLIIKPYRKTRSLSQNSLFHLWTSEISKYLCANNANFTAEQVKEMLQHTFLGYEVVECIDVTTREPEYVRTLRRTSKLDTGEMHVFMQKVECWAIGMRCFVTIPKGSEYMKLKKAQEK</sequence>
<gene>
    <name evidence="1" type="ORF">ARTV_2993</name>
</gene>
<dbReference type="InterPro" id="IPR036619">
    <property type="entry name" value="NinB_sf"/>
</dbReference>
<organism evidence="1">
    <name type="scientific">Arsenophonus endosymbiont of Trialeurodes vaporariorum</name>
    <dbReference type="NCBI Taxonomy" id="235567"/>
    <lineage>
        <taxon>Bacteria</taxon>
        <taxon>Pseudomonadati</taxon>
        <taxon>Pseudomonadota</taxon>
        <taxon>Gammaproteobacteria</taxon>
        <taxon>Enterobacterales</taxon>
        <taxon>Morganellaceae</taxon>
        <taxon>Arsenophonus</taxon>
    </lineage>
</organism>
<dbReference type="SUPFAM" id="SSF103370">
    <property type="entry name" value="NinB"/>
    <property type="match status" value="1"/>
</dbReference>
<evidence type="ECO:0008006" key="2">
    <source>
        <dbReference type="Google" id="ProtNLM"/>
    </source>
</evidence>
<dbReference type="InterPro" id="IPR008711">
    <property type="entry name" value="Recombinase_NinB"/>
</dbReference>
<dbReference type="AlphaFoldDB" id="A0A3B0M1R5"/>
<proteinExistence type="predicted"/>
<protein>
    <recommendedName>
        <fullName evidence="2">NinB protein</fullName>
    </recommendedName>
</protein>
<dbReference type="Gene3D" id="1.10.3790.10">
    <property type="entry name" value="NinB"/>
    <property type="match status" value="1"/>
</dbReference>
<evidence type="ECO:0000313" key="1">
    <source>
        <dbReference type="EMBL" id="SSW96535.1"/>
    </source>
</evidence>
<dbReference type="Pfam" id="PF05772">
    <property type="entry name" value="NinB"/>
    <property type="match status" value="1"/>
</dbReference>
<dbReference type="NCBIfam" id="NF007281">
    <property type="entry name" value="PRK09741.1"/>
    <property type="match status" value="1"/>
</dbReference>
<name>A0A3B0M1R5_9GAMM</name>
<dbReference type="EMBL" id="UFQR01000019">
    <property type="protein sequence ID" value="SSW96535.1"/>
    <property type="molecule type" value="Genomic_DNA"/>
</dbReference>